<dbReference type="Pfam" id="PF23914">
    <property type="entry name" value="TPR_CcmH_CycH"/>
    <property type="match status" value="1"/>
</dbReference>
<dbReference type="PROSITE" id="PS50005">
    <property type="entry name" value="TPR"/>
    <property type="match status" value="2"/>
</dbReference>
<feature type="repeat" description="TPR" evidence="1">
    <location>
        <begin position="106"/>
        <end position="139"/>
    </location>
</feature>
<dbReference type="Gene3D" id="1.25.40.10">
    <property type="entry name" value="Tetratricopeptide repeat domain"/>
    <property type="match status" value="1"/>
</dbReference>
<evidence type="ECO:0000259" key="2">
    <source>
        <dbReference type="Pfam" id="PF23914"/>
    </source>
</evidence>
<dbReference type="PANTHER" id="PTHR12558:SF13">
    <property type="entry name" value="CELL DIVISION CYCLE PROTEIN 27 HOMOLOG"/>
    <property type="match status" value="1"/>
</dbReference>
<dbReference type="Proteomes" id="UP000261174">
    <property type="component" value="Unassembled WGS sequence"/>
</dbReference>
<keyword evidence="1" id="KW-0802">TPR repeat</keyword>
<name>A0A3E1P997_9BACT</name>
<feature type="repeat" description="TPR" evidence="1">
    <location>
        <begin position="140"/>
        <end position="173"/>
    </location>
</feature>
<accession>A0A3E1P997</accession>
<reference evidence="3 4" key="1">
    <citation type="submission" date="2018-08" db="EMBL/GenBank/DDBJ databases">
        <title>Chitinophaga sp. K20C18050901, a novel bacterium isolated from forest soil.</title>
        <authorList>
            <person name="Wang C."/>
        </authorList>
    </citation>
    <scope>NUCLEOTIDE SEQUENCE [LARGE SCALE GENOMIC DNA]</scope>
    <source>
        <strain evidence="3 4">K20C18050901</strain>
    </source>
</reference>
<sequence length="204" mass="23546">MLYIRILCMLILAVLTVHTAYSRTRYRMIPCQGELNPICPAIMYYNSESPGGDSSYLHAIKAAIEKEPKEPLFYYALGVIYFNNRQFAESAAAFEEAGEKGYKRDADYYLHLGTACLQSKQYNKGIHHLNHCLNLRPNDTVALQTIAQAYYQQQDYKQAIIYWEQLLRIQPKNAFAMFMLGKSYMEHGDKKKGEEWCEQATADL</sequence>
<keyword evidence="4" id="KW-1185">Reference proteome</keyword>
<organism evidence="3 4">
    <name type="scientific">Chitinophaga silvisoli</name>
    <dbReference type="NCBI Taxonomy" id="2291814"/>
    <lineage>
        <taxon>Bacteria</taxon>
        <taxon>Pseudomonadati</taxon>
        <taxon>Bacteroidota</taxon>
        <taxon>Chitinophagia</taxon>
        <taxon>Chitinophagales</taxon>
        <taxon>Chitinophagaceae</taxon>
        <taxon>Chitinophaga</taxon>
    </lineage>
</organism>
<protein>
    <submittedName>
        <fullName evidence="3">Tetratricopeptide repeat protein</fullName>
    </submittedName>
</protein>
<dbReference type="SUPFAM" id="SSF48452">
    <property type="entry name" value="TPR-like"/>
    <property type="match status" value="1"/>
</dbReference>
<dbReference type="SMART" id="SM00028">
    <property type="entry name" value="TPR"/>
    <property type="match status" value="3"/>
</dbReference>
<gene>
    <name evidence="3" type="ORF">DXN04_03670</name>
</gene>
<feature type="domain" description="Cytochrome c-type biogenesis protein H TPR" evidence="2">
    <location>
        <begin position="59"/>
        <end position="173"/>
    </location>
</feature>
<evidence type="ECO:0000256" key="1">
    <source>
        <dbReference type="PROSITE-ProRule" id="PRU00339"/>
    </source>
</evidence>
<dbReference type="PANTHER" id="PTHR12558">
    <property type="entry name" value="CELL DIVISION CYCLE 16,23,27"/>
    <property type="match status" value="1"/>
</dbReference>
<dbReference type="InterPro" id="IPR019734">
    <property type="entry name" value="TPR_rpt"/>
</dbReference>
<comment type="caution">
    <text evidence="3">The sequence shown here is derived from an EMBL/GenBank/DDBJ whole genome shotgun (WGS) entry which is preliminary data.</text>
</comment>
<dbReference type="EMBL" id="QTJV01000001">
    <property type="protein sequence ID" value="RFM36608.1"/>
    <property type="molecule type" value="Genomic_DNA"/>
</dbReference>
<proteinExistence type="predicted"/>
<dbReference type="AlphaFoldDB" id="A0A3E1P997"/>
<evidence type="ECO:0000313" key="3">
    <source>
        <dbReference type="EMBL" id="RFM36608.1"/>
    </source>
</evidence>
<dbReference type="InterPro" id="IPR011990">
    <property type="entry name" value="TPR-like_helical_dom_sf"/>
</dbReference>
<dbReference type="InterPro" id="IPR056413">
    <property type="entry name" value="TPR_CcmH_CycH"/>
</dbReference>
<evidence type="ECO:0000313" key="4">
    <source>
        <dbReference type="Proteomes" id="UP000261174"/>
    </source>
</evidence>